<keyword evidence="3" id="KW-1185">Reference proteome</keyword>
<evidence type="ECO:0000313" key="2">
    <source>
        <dbReference type="EMBL" id="GKX29355.1"/>
    </source>
</evidence>
<evidence type="ECO:0000256" key="1">
    <source>
        <dbReference type="SAM" id="Phobius"/>
    </source>
</evidence>
<dbReference type="Proteomes" id="UP001144256">
    <property type="component" value="Unassembled WGS sequence"/>
</dbReference>
<reference evidence="2" key="1">
    <citation type="submission" date="2022-06" db="EMBL/GenBank/DDBJ databases">
        <title>Vallitalea longa sp. nov., an anaerobic bacterium isolated from marine sediment.</title>
        <authorList>
            <person name="Hirano S."/>
            <person name="Terahara T."/>
            <person name="Mori K."/>
            <person name="Hamada M."/>
            <person name="Matsumoto R."/>
            <person name="Kobayashi T."/>
        </authorList>
    </citation>
    <scope>NUCLEOTIDE SEQUENCE</scope>
    <source>
        <strain evidence="2">SH18-1</strain>
    </source>
</reference>
<sequence>MKQRWKFYLIGYVMGYVVPLMYDGVPSAIYLVPIKVTCVIFAIAIGTPLYYGSIRMPLFDSYRRILKYGILVFVVIIVSYIIATFLYYNFNVDITPFLGMDFIE</sequence>
<keyword evidence="1" id="KW-1133">Transmembrane helix</keyword>
<gene>
    <name evidence="2" type="ORF">SH1V18_18350</name>
</gene>
<proteinExistence type="predicted"/>
<feature type="transmembrane region" description="Helical" evidence="1">
    <location>
        <begin position="65"/>
        <end position="88"/>
    </location>
</feature>
<feature type="transmembrane region" description="Helical" evidence="1">
    <location>
        <begin position="7"/>
        <end position="22"/>
    </location>
</feature>
<organism evidence="2 3">
    <name type="scientific">Vallitalea longa</name>
    <dbReference type="NCBI Taxonomy" id="2936439"/>
    <lineage>
        <taxon>Bacteria</taxon>
        <taxon>Bacillati</taxon>
        <taxon>Bacillota</taxon>
        <taxon>Clostridia</taxon>
        <taxon>Lachnospirales</taxon>
        <taxon>Vallitaleaceae</taxon>
        <taxon>Vallitalea</taxon>
    </lineage>
</organism>
<name>A0A9W6DEC1_9FIRM</name>
<feature type="transmembrane region" description="Helical" evidence="1">
    <location>
        <begin position="28"/>
        <end position="53"/>
    </location>
</feature>
<comment type="caution">
    <text evidence="2">The sequence shown here is derived from an EMBL/GenBank/DDBJ whole genome shotgun (WGS) entry which is preliminary data.</text>
</comment>
<evidence type="ECO:0000313" key="3">
    <source>
        <dbReference type="Proteomes" id="UP001144256"/>
    </source>
</evidence>
<keyword evidence="1" id="KW-0472">Membrane</keyword>
<dbReference type="AlphaFoldDB" id="A0A9W6DEC1"/>
<dbReference type="EMBL" id="BRLB01000003">
    <property type="protein sequence ID" value="GKX29355.1"/>
    <property type="molecule type" value="Genomic_DNA"/>
</dbReference>
<keyword evidence="1" id="KW-0812">Transmembrane</keyword>
<accession>A0A9W6DEC1</accession>
<protein>
    <submittedName>
        <fullName evidence="2">Uncharacterized protein</fullName>
    </submittedName>
</protein>